<gene>
    <name evidence="1" type="ORF">LEP1GSC125_3846</name>
</gene>
<dbReference type="AlphaFoldDB" id="A0AA87SZN9"/>
<proteinExistence type="predicted"/>
<name>A0AA87SZN9_9LEPT</name>
<reference evidence="1 2" key="1">
    <citation type="journal article" date="2014" name="Int. J. Syst. Evol. Microbiol.">
        <title>Leptospira mayottensis sp. nov., a pathogenic species of the genus Leptospira isolated from humans.</title>
        <authorList>
            <person name="Bourhy P."/>
            <person name="Collet L."/>
            <person name="Brisse S."/>
            <person name="Picardeau M."/>
        </authorList>
    </citation>
    <scope>NUCLEOTIDE SEQUENCE [LARGE SCALE GENOMIC DNA]</scope>
    <source>
        <strain evidence="1 2">200901122</strain>
    </source>
</reference>
<evidence type="ECO:0000313" key="2">
    <source>
        <dbReference type="Proteomes" id="UP000001343"/>
    </source>
</evidence>
<organism evidence="1 2">
    <name type="scientific">Leptospira mayottensis 200901122</name>
    <dbReference type="NCBI Taxonomy" id="1193010"/>
    <lineage>
        <taxon>Bacteria</taxon>
        <taxon>Pseudomonadati</taxon>
        <taxon>Spirochaetota</taxon>
        <taxon>Spirochaetia</taxon>
        <taxon>Leptospirales</taxon>
        <taxon>Leptospiraceae</taxon>
        <taxon>Leptospira</taxon>
    </lineage>
</organism>
<dbReference type="EMBL" id="AKWM02000024">
    <property type="protein sequence ID" value="EKS01072.1"/>
    <property type="molecule type" value="Genomic_DNA"/>
</dbReference>
<accession>A0AA87SZN9</accession>
<comment type="caution">
    <text evidence="1">The sequence shown here is derived from an EMBL/GenBank/DDBJ whole genome shotgun (WGS) entry which is preliminary data.</text>
</comment>
<evidence type="ECO:0008006" key="3">
    <source>
        <dbReference type="Google" id="ProtNLM"/>
    </source>
</evidence>
<protein>
    <recommendedName>
        <fullName evidence="3">SIMPL domain-containing protein</fullName>
    </recommendedName>
</protein>
<sequence length="64" mass="7109">MNKLPALLLFTIPLLGIQSEIKQTENRQTITVFGSGSAVVETDYVQMNFSVEVEDPDPKVAQEK</sequence>
<evidence type="ECO:0000313" key="1">
    <source>
        <dbReference type="EMBL" id="EKS01072.1"/>
    </source>
</evidence>
<dbReference type="Proteomes" id="UP000001343">
    <property type="component" value="Unassembled WGS sequence"/>
</dbReference>